<dbReference type="NCBIfam" id="TIGR04183">
    <property type="entry name" value="Por_Secre_tail"/>
    <property type="match status" value="1"/>
</dbReference>
<dbReference type="Pfam" id="PF13860">
    <property type="entry name" value="FlgD_ig"/>
    <property type="match status" value="1"/>
</dbReference>
<gene>
    <name evidence="2" type="ORF">AMJ44_14095</name>
</gene>
<protein>
    <recommendedName>
        <fullName evidence="1">FlgD/Vpr Ig-like domain-containing protein</fullName>
    </recommendedName>
</protein>
<evidence type="ECO:0000313" key="2">
    <source>
        <dbReference type="EMBL" id="KPJ63725.1"/>
    </source>
</evidence>
<evidence type="ECO:0000313" key="3">
    <source>
        <dbReference type="Proteomes" id="UP000051861"/>
    </source>
</evidence>
<proteinExistence type="predicted"/>
<name>A0A0S7XMJ4_UNCSA</name>
<dbReference type="Gene3D" id="2.60.40.680">
    <property type="match status" value="1"/>
</dbReference>
<dbReference type="InterPro" id="IPR025965">
    <property type="entry name" value="FlgD/Vpr_Ig-like"/>
</dbReference>
<dbReference type="SUPFAM" id="SSF49384">
    <property type="entry name" value="Carbohydrate-binding domain"/>
    <property type="match status" value="1"/>
</dbReference>
<dbReference type="EMBL" id="LIZX01000223">
    <property type="protein sequence ID" value="KPJ63725.1"/>
    <property type="molecule type" value="Genomic_DNA"/>
</dbReference>
<dbReference type="GO" id="GO:0030246">
    <property type="term" value="F:carbohydrate binding"/>
    <property type="evidence" value="ECO:0007669"/>
    <property type="project" value="InterPro"/>
</dbReference>
<dbReference type="AlphaFoldDB" id="A0A0S7XMJ4"/>
<dbReference type="InterPro" id="IPR008965">
    <property type="entry name" value="CBM2/CBM3_carb-bd_dom_sf"/>
</dbReference>
<dbReference type="InterPro" id="IPR026444">
    <property type="entry name" value="Secre_tail"/>
</dbReference>
<dbReference type="CDD" id="cd08547">
    <property type="entry name" value="Type_II_cohesin"/>
    <property type="match status" value="1"/>
</dbReference>
<sequence>MCTNRKDFLKMTIVVSLFVLFVPVSSFALVDTAEVSFDPDTSWITVTGGAEKKFLVDIVVDGNADSLVQCDMHVSCDKNILAVDSVFRGSIWEGTGATIMGYFQIESNDSNRVHIVCGLLGWDEYVEGPGVIATVRFRTRGTGESDLIFENLTLTGSSHAVISSKSVNGKVYVQEGTDVEDFAEEINVIPGYSLSQNYPNPFNPSTHIDFDLAGACQVKLEVYNIVGNKVETLVNGKLGAGHKSITWDGKDEQGKEVASGIYFYRLKADESVLTKRMLLLR</sequence>
<accession>A0A0S7XMJ4</accession>
<feature type="domain" description="FlgD/Vpr Ig-like" evidence="1">
    <location>
        <begin position="212"/>
        <end position="269"/>
    </location>
</feature>
<dbReference type="Proteomes" id="UP000051861">
    <property type="component" value="Unassembled WGS sequence"/>
</dbReference>
<comment type="caution">
    <text evidence="2">The sequence shown here is derived from an EMBL/GenBank/DDBJ whole genome shotgun (WGS) entry which is preliminary data.</text>
</comment>
<organism evidence="2 3">
    <name type="scientific">candidate division WOR-1 bacterium DG_54_3</name>
    <dbReference type="NCBI Taxonomy" id="1703775"/>
    <lineage>
        <taxon>Bacteria</taxon>
        <taxon>Bacillati</taxon>
        <taxon>Saganbacteria</taxon>
    </lineage>
</organism>
<reference evidence="2 3" key="1">
    <citation type="journal article" date="2015" name="Microbiome">
        <title>Genomic resolution of linkages in carbon, nitrogen, and sulfur cycling among widespread estuary sediment bacteria.</title>
        <authorList>
            <person name="Baker B.J."/>
            <person name="Lazar C.S."/>
            <person name="Teske A.P."/>
            <person name="Dick G.J."/>
        </authorList>
    </citation>
    <scope>NUCLEOTIDE SEQUENCE [LARGE SCALE GENOMIC DNA]</scope>
    <source>
        <strain evidence="2">DG_54_3</strain>
    </source>
</reference>
<dbReference type="Gene3D" id="2.60.40.4070">
    <property type="match status" value="1"/>
</dbReference>
<evidence type="ECO:0000259" key="1">
    <source>
        <dbReference type="Pfam" id="PF13860"/>
    </source>
</evidence>